<accession>A0AB35U3S3</accession>
<organism evidence="2 3">
    <name type="scientific">Grylomicrobium aquisgranensis</name>
    <dbReference type="NCBI Taxonomy" id="2926318"/>
    <lineage>
        <taxon>Bacteria</taxon>
        <taxon>Bacillati</taxon>
        <taxon>Bacillota</taxon>
        <taxon>Erysipelotrichia</taxon>
        <taxon>Erysipelotrichales</taxon>
        <taxon>Erysipelotrichaceae</taxon>
        <taxon>Grylomicrobium</taxon>
    </lineage>
</organism>
<evidence type="ECO:0000313" key="3">
    <source>
        <dbReference type="Proteomes" id="UP001286174"/>
    </source>
</evidence>
<evidence type="ECO:0000313" key="2">
    <source>
        <dbReference type="EMBL" id="MDX8418486.1"/>
    </source>
</evidence>
<keyword evidence="3" id="KW-1185">Reference proteome</keyword>
<dbReference type="EMBL" id="JALBUR010000001">
    <property type="protein sequence ID" value="MDX8418486.1"/>
    <property type="molecule type" value="Genomic_DNA"/>
</dbReference>
<reference evidence="2 3" key="1">
    <citation type="submission" date="2022-03" db="EMBL/GenBank/DDBJ databases">
        <title>Novel taxa within the pig intestine.</title>
        <authorList>
            <person name="Wylensek D."/>
            <person name="Bishof K."/>
            <person name="Afrizal A."/>
            <person name="Clavel T."/>
        </authorList>
    </citation>
    <scope>NUCLEOTIDE SEQUENCE [LARGE SCALE GENOMIC DNA]</scope>
    <source>
        <strain evidence="2 3">CLA-KB-P133</strain>
    </source>
</reference>
<dbReference type="Proteomes" id="UP001286174">
    <property type="component" value="Unassembled WGS sequence"/>
</dbReference>
<gene>
    <name evidence="2" type="ORF">MOZ60_00075</name>
</gene>
<comment type="caution">
    <text evidence="2">The sequence shown here is derived from an EMBL/GenBank/DDBJ whole genome shotgun (WGS) entry which is preliminary data.</text>
</comment>
<proteinExistence type="predicted"/>
<name>A0AB35U3S3_9FIRM</name>
<dbReference type="AlphaFoldDB" id="A0AB35U3S3"/>
<sequence>MFGKKRKTRADRERELQRKAAARKVKAEEPSGYDRLTDEQKKEEDFLFLMDDIDDFDQHH</sequence>
<feature type="region of interest" description="Disordered" evidence="1">
    <location>
        <begin position="1"/>
        <end position="39"/>
    </location>
</feature>
<evidence type="ECO:0000256" key="1">
    <source>
        <dbReference type="SAM" id="MobiDB-lite"/>
    </source>
</evidence>
<protein>
    <submittedName>
        <fullName evidence="2">Uncharacterized protein</fullName>
    </submittedName>
</protein>
<dbReference type="RefSeq" id="WP_277655232.1">
    <property type="nucleotide sequence ID" value="NZ_JALBUR010000001.1"/>
</dbReference>